<sequence length="100" mass="11540">MNLSFRLQTFGELDININIPHNNIQINKPHSSPIQPNNQQEPQGQHPRTQSNAGIRKFSYLTSLNLRGCEVVRLYDLDTYYRAPPIFSCFCVLSFGWEIS</sequence>
<evidence type="ECO:0000256" key="1">
    <source>
        <dbReference type="SAM" id="MobiDB-lite"/>
    </source>
</evidence>
<gene>
    <name evidence="2" type="ORF">OCU04_006425</name>
</gene>
<dbReference type="EMBL" id="JAPEIS010000006">
    <property type="protein sequence ID" value="KAJ8065755.1"/>
    <property type="molecule type" value="Genomic_DNA"/>
</dbReference>
<protein>
    <submittedName>
        <fullName evidence="2">Uncharacterized protein</fullName>
    </submittedName>
</protein>
<dbReference type="AlphaFoldDB" id="A0A9X0AN85"/>
<accession>A0A9X0AN85</accession>
<reference evidence="2" key="1">
    <citation type="submission" date="2022-11" db="EMBL/GenBank/DDBJ databases">
        <title>Genome Resource of Sclerotinia nivalis Strain SnTB1, a Plant Pathogen Isolated from American Ginseng.</title>
        <authorList>
            <person name="Fan S."/>
        </authorList>
    </citation>
    <scope>NUCLEOTIDE SEQUENCE</scope>
    <source>
        <strain evidence="2">SnTB1</strain>
    </source>
</reference>
<name>A0A9X0AN85_9HELO</name>
<feature type="region of interest" description="Disordered" evidence="1">
    <location>
        <begin position="24"/>
        <end position="51"/>
    </location>
</feature>
<comment type="caution">
    <text evidence="2">The sequence shown here is derived from an EMBL/GenBank/DDBJ whole genome shotgun (WGS) entry which is preliminary data.</text>
</comment>
<evidence type="ECO:0000313" key="2">
    <source>
        <dbReference type="EMBL" id="KAJ8065755.1"/>
    </source>
</evidence>
<keyword evidence="3" id="KW-1185">Reference proteome</keyword>
<dbReference type="Proteomes" id="UP001152300">
    <property type="component" value="Unassembled WGS sequence"/>
</dbReference>
<organism evidence="2 3">
    <name type="scientific">Sclerotinia nivalis</name>
    <dbReference type="NCBI Taxonomy" id="352851"/>
    <lineage>
        <taxon>Eukaryota</taxon>
        <taxon>Fungi</taxon>
        <taxon>Dikarya</taxon>
        <taxon>Ascomycota</taxon>
        <taxon>Pezizomycotina</taxon>
        <taxon>Leotiomycetes</taxon>
        <taxon>Helotiales</taxon>
        <taxon>Sclerotiniaceae</taxon>
        <taxon>Sclerotinia</taxon>
    </lineage>
</organism>
<evidence type="ECO:0000313" key="3">
    <source>
        <dbReference type="Proteomes" id="UP001152300"/>
    </source>
</evidence>
<feature type="compositionally biased region" description="Polar residues" evidence="1">
    <location>
        <begin position="28"/>
        <end position="51"/>
    </location>
</feature>
<proteinExistence type="predicted"/>